<feature type="transmembrane region" description="Helical" evidence="1">
    <location>
        <begin position="111"/>
        <end position="139"/>
    </location>
</feature>
<reference evidence="2" key="2">
    <citation type="submission" date="2021-04" db="EMBL/GenBank/DDBJ databases">
        <authorList>
            <person name="Gilroy R."/>
        </authorList>
    </citation>
    <scope>NUCLEOTIDE SEQUENCE</scope>
    <source>
        <strain evidence="2">5032</strain>
    </source>
</reference>
<dbReference type="PANTHER" id="PTHR40078:SF1">
    <property type="entry name" value="INTEGRAL MEMBRANE PROTEIN"/>
    <property type="match status" value="1"/>
</dbReference>
<accession>A0A9D2KR18</accession>
<feature type="transmembrane region" description="Helical" evidence="1">
    <location>
        <begin position="160"/>
        <end position="182"/>
    </location>
</feature>
<dbReference type="InterPro" id="IPR038750">
    <property type="entry name" value="YczE/YyaS-like"/>
</dbReference>
<gene>
    <name evidence="2" type="ORF">H9784_06150</name>
</gene>
<feature type="transmembrane region" description="Helical" evidence="1">
    <location>
        <begin position="43"/>
        <end position="67"/>
    </location>
</feature>
<feature type="transmembrane region" description="Helical" evidence="1">
    <location>
        <begin position="79"/>
        <end position="99"/>
    </location>
</feature>
<protein>
    <submittedName>
        <fullName evidence="2">YitT family protein</fullName>
    </submittedName>
</protein>
<evidence type="ECO:0000256" key="1">
    <source>
        <dbReference type="SAM" id="Phobius"/>
    </source>
</evidence>
<keyword evidence="1" id="KW-1133">Transmembrane helix</keyword>
<keyword evidence="1" id="KW-0472">Membrane</keyword>
<comment type="caution">
    <text evidence="2">The sequence shown here is derived from an EMBL/GenBank/DDBJ whole genome shotgun (WGS) entry which is preliminary data.</text>
</comment>
<dbReference type="EMBL" id="DWZD01000039">
    <property type="protein sequence ID" value="HJA79139.1"/>
    <property type="molecule type" value="Genomic_DNA"/>
</dbReference>
<dbReference type="Proteomes" id="UP000823821">
    <property type="component" value="Unassembled WGS sequence"/>
</dbReference>
<evidence type="ECO:0000313" key="3">
    <source>
        <dbReference type="Proteomes" id="UP000823821"/>
    </source>
</evidence>
<dbReference type="Pfam" id="PF19700">
    <property type="entry name" value="DUF6198"/>
    <property type="match status" value="1"/>
</dbReference>
<evidence type="ECO:0000313" key="2">
    <source>
        <dbReference type="EMBL" id="HJA79139.1"/>
    </source>
</evidence>
<proteinExistence type="predicted"/>
<organism evidence="2 3">
    <name type="scientific">Candidatus Desulfovibrio intestinavium</name>
    <dbReference type="NCBI Taxonomy" id="2838534"/>
    <lineage>
        <taxon>Bacteria</taxon>
        <taxon>Pseudomonadati</taxon>
        <taxon>Thermodesulfobacteriota</taxon>
        <taxon>Desulfovibrionia</taxon>
        <taxon>Desulfovibrionales</taxon>
        <taxon>Desulfovibrionaceae</taxon>
        <taxon>Desulfovibrio</taxon>
    </lineage>
</organism>
<name>A0A9D2KR18_9BACT</name>
<dbReference type="PANTHER" id="PTHR40078">
    <property type="entry name" value="INTEGRAL MEMBRANE PROTEIN-RELATED"/>
    <property type="match status" value="1"/>
</dbReference>
<dbReference type="AlphaFoldDB" id="A0A9D2KR18"/>
<keyword evidence="1" id="KW-0812">Transmembrane</keyword>
<sequence length="231" mass="25365">MKTKKEIAKRYGGLCVALFVCALGVALVTNAHLGTSPITSLPYALTFMLPLSLGAFTFLSNIVFLIIQKILLGKQFGVVQMMQLPAVLVFGLFIDFWMWATTPLIAENYPWQLAMCVIGSAVLGLGISLEIICNATVLPGEGMVIAIVYRTRKMFGNIKVLFDISLVISAALLALAVLGEVVGLREGTVLSAFLVGQFVKLTSRWVRRLKPLFWTARERRLARLHHANLQG</sequence>
<reference evidence="2" key="1">
    <citation type="journal article" date="2021" name="PeerJ">
        <title>Extensive microbial diversity within the chicken gut microbiome revealed by metagenomics and culture.</title>
        <authorList>
            <person name="Gilroy R."/>
            <person name="Ravi A."/>
            <person name="Getino M."/>
            <person name="Pursley I."/>
            <person name="Horton D.L."/>
            <person name="Alikhan N.F."/>
            <person name="Baker D."/>
            <person name="Gharbi K."/>
            <person name="Hall N."/>
            <person name="Watson M."/>
            <person name="Adriaenssens E.M."/>
            <person name="Foster-Nyarko E."/>
            <person name="Jarju S."/>
            <person name="Secka A."/>
            <person name="Antonio M."/>
            <person name="Oren A."/>
            <person name="Chaudhuri R.R."/>
            <person name="La Ragione R."/>
            <person name="Hildebrand F."/>
            <person name="Pallen M.J."/>
        </authorList>
    </citation>
    <scope>NUCLEOTIDE SEQUENCE</scope>
    <source>
        <strain evidence="2">5032</strain>
    </source>
</reference>